<evidence type="ECO:0000259" key="1">
    <source>
        <dbReference type="Pfam" id="PF13676"/>
    </source>
</evidence>
<evidence type="ECO:0000313" key="2">
    <source>
        <dbReference type="EMBL" id="KUK96253.1"/>
    </source>
</evidence>
<dbReference type="AlphaFoldDB" id="A0A101IJN8"/>
<dbReference type="Proteomes" id="UP000053961">
    <property type="component" value="Unassembled WGS sequence"/>
</dbReference>
<dbReference type="Pfam" id="PF13676">
    <property type="entry name" value="TIR_2"/>
    <property type="match status" value="1"/>
</dbReference>
<sequence length="99" mass="11304">MDKTRVFISWSGSRGREVAMALQWWLPHVISNMDPIISEHDIKKGTLWRSELADLLKDTRFGLVCLTPENQNAPWILFESGALSKDKNPLRISKNLING</sequence>
<dbReference type="Gene3D" id="3.40.50.10140">
    <property type="entry name" value="Toll/interleukin-1 receptor homology (TIR) domain"/>
    <property type="match status" value="1"/>
</dbReference>
<dbReference type="GO" id="GO:0007165">
    <property type="term" value="P:signal transduction"/>
    <property type="evidence" value="ECO:0007669"/>
    <property type="project" value="InterPro"/>
</dbReference>
<gene>
    <name evidence="2" type="ORF">XE07_1279</name>
</gene>
<protein>
    <recommendedName>
        <fullName evidence="1">TIR domain-containing protein</fullName>
    </recommendedName>
</protein>
<dbReference type="PATRIC" id="fig|301375.6.peg.209"/>
<accession>A0A101IJN8</accession>
<comment type="caution">
    <text evidence="2">The sequence shown here is derived from an EMBL/GenBank/DDBJ whole genome shotgun (WGS) entry which is preliminary data.</text>
</comment>
<reference evidence="3" key="1">
    <citation type="journal article" date="2015" name="MBio">
        <title>Genome-Resolved Metagenomic Analysis Reveals Roles for Candidate Phyla and Other Microbial Community Members in Biogeochemical Transformations in Oil Reservoirs.</title>
        <authorList>
            <person name="Hu P."/>
            <person name="Tom L."/>
            <person name="Singh A."/>
            <person name="Thomas B.C."/>
            <person name="Baker B.J."/>
            <person name="Piceno Y.M."/>
            <person name="Andersen G.L."/>
            <person name="Banfield J.F."/>
        </authorList>
    </citation>
    <scope>NUCLEOTIDE SEQUENCE [LARGE SCALE GENOMIC DNA]</scope>
</reference>
<evidence type="ECO:0000313" key="3">
    <source>
        <dbReference type="Proteomes" id="UP000053961"/>
    </source>
</evidence>
<dbReference type="EMBL" id="LGHB01000017">
    <property type="protein sequence ID" value="KUK96253.1"/>
    <property type="molecule type" value="Genomic_DNA"/>
</dbReference>
<dbReference type="InterPro" id="IPR000157">
    <property type="entry name" value="TIR_dom"/>
</dbReference>
<organism evidence="2 3">
    <name type="scientific">Methanothrix harundinacea</name>
    <dbReference type="NCBI Taxonomy" id="301375"/>
    <lineage>
        <taxon>Archaea</taxon>
        <taxon>Methanobacteriati</taxon>
        <taxon>Methanobacteriota</taxon>
        <taxon>Stenosarchaea group</taxon>
        <taxon>Methanomicrobia</taxon>
        <taxon>Methanotrichales</taxon>
        <taxon>Methanotrichaceae</taxon>
        <taxon>Methanothrix</taxon>
    </lineage>
</organism>
<feature type="domain" description="TIR" evidence="1">
    <location>
        <begin position="6"/>
        <end position="85"/>
    </location>
</feature>
<dbReference type="InterPro" id="IPR035897">
    <property type="entry name" value="Toll_tir_struct_dom_sf"/>
</dbReference>
<dbReference type="SUPFAM" id="SSF52200">
    <property type="entry name" value="Toll/Interleukin receptor TIR domain"/>
    <property type="match status" value="1"/>
</dbReference>
<name>A0A101IJN8_9EURY</name>
<proteinExistence type="predicted"/>